<evidence type="ECO:0000313" key="2">
    <source>
        <dbReference type="EMBL" id="KAJ1099680.1"/>
    </source>
</evidence>
<name>A0AAV7MHJ8_PLEWA</name>
<evidence type="ECO:0008006" key="4">
    <source>
        <dbReference type="Google" id="ProtNLM"/>
    </source>
</evidence>
<sequence length="192" mass="21631">MTAPVPDMPKSKLFADDIILNLKQEIDNVQRVFDRINEFTQIGGYKINENKTEVLLFNAGTENLPYVSQQKANSSEPVRSTADRLSPGTPTFNPDVRVPSKRKDGQKRAPLFEEEEDRRLEDEEQTTEGDLKEEPQGRQPTRETETNSGEDDELEAPRRGDALSTARTSRYNSSHIPEGTWLSQLTGPTLPS</sequence>
<feature type="compositionally biased region" description="Polar residues" evidence="1">
    <location>
        <begin position="165"/>
        <end position="192"/>
    </location>
</feature>
<reference evidence="2" key="1">
    <citation type="journal article" date="2022" name="bioRxiv">
        <title>Sequencing and chromosome-scale assembly of the giantPleurodeles waltlgenome.</title>
        <authorList>
            <person name="Brown T."/>
            <person name="Elewa A."/>
            <person name="Iarovenko S."/>
            <person name="Subramanian E."/>
            <person name="Araus A.J."/>
            <person name="Petzold A."/>
            <person name="Susuki M."/>
            <person name="Suzuki K.-i.T."/>
            <person name="Hayashi T."/>
            <person name="Toyoda A."/>
            <person name="Oliveira C."/>
            <person name="Osipova E."/>
            <person name="Leigh N.D."/>
            <person name="Simon A."/>
            <person name="Yun M.H."/>
        </authorList>
    </citation>
    <scope>NUCLEOTIDE SEQUENCE</scope>
    <source>
        <strain evidence="2">20211129_DDA</strain>
        <tissue evidence="2">Liver</tissue>
    </source>
</reference>
<dbReference type="Proteomes" id="UP001066276">
    <property type="component" value="Chromosome 10"/>
</dbReference>
<evidence type="ECO:0000256" key="1">
    <source>
        <dbReference type="SAM" id="MobiDB-lite"/>
    </source>
</evidence>
<feature type="compositionally biased region" description="Polar residues" evidence="1">
    <location>
        <begin position="68"/>
        <end position="78"/>
    </location>
</feature>
<dbReference type="AlphaFoldDB" id="A0AAV7MHJ8"/>
<dbReference type="EMBL" id="JANPWB010000014">
    <property type="protein sequence ID" value="KAJ1099680.1"/>
    <property type="molecule type" value="Genomic_DNA"/>
</dbReference>
<organism evidence="2 3">
    <name type="scientific">Pleurodeles waltl</name>
    <name type="common">Iberian ribbed newt</name>
    <dbReference type="NCBI Taxonomy" id="8319"/>
    <lineage>
        <taxon>Eukaryota</taxon>
        <taxon>Metazoa</taxon>
        <taxon>Chordata</taxon>
        <taxon>Craniata</taxon>
        <taxon>Vertebrata</taxon>
        <taxon>Euteleostomi</taxon>
        <taxon>Amphibia</taxon>
        <taxon>Batrachia</taxon>
        <taxon>Caudata</taxon>
        <taxon>Salamandroidea</taxon>
        <taxon>Salamandridae</taxon>
        <taxon>Pleurodelinae</taxon>
        <taxon>Pleurodeles</taxon>
    </lineage>
</organism>
<accession>A0AAV7MHJ8</accession>
<keyword evidence="3" id="KW-1185">Reference proteome</keyword>
<gene>
    <name evidence="2" type="ORF">NDU88_004779</name>
</gene>
<feature type="compositionally biased region" description="Basic and acidic residues" evidence="1">
    <location>
        <begin position="129"/>
        <end position="145"/>
    </location>
</feature>
<feature type="compositionally biased region" description="Basic and acidic residues" evidence="1">
    <location>
        <begin position="101"/>
        <end position="121"/>
    </location>
</feature>
<feature type="region of interest" description="Disordered" evidence="1">
    <location>
        <begin position="68"/>
        <end position="192"/>
    </location>
</feature>
<proteinExistence type="predicted"/>
<evidence type="ECO:0000313" key="3">
    <source>
        <dbReference type="Proteomes" id="UP001066276"/>
    </source>
</evidence>
<comment type="caution">
    <text evidence="2">The sequence shown here is derived from an EMBL/GenBank/DDBJ whole genome shotgun (WGS) entry which is preliminary data.</text>
</comment>
<protein>
    <recommendedName>
        <fullName evidence="4">Reverse transcriptase domain-containing protein</fullName>
    </recommendedName>
</protein>